<gene>
    <name evidence="2" type="ORF">IWQ60_000367</name>
</gene>
<proteinExistence type="predicted"/>
<evidence type="ECO:0000256" key="1">
    <source>
        <dbReference type="SAM" id="MobiDB-lite"/>
    </source>
</evidence>
<organism evidence="2 3">
    <name type="scientific">Tieghemiomyces parasiticus</name>
    <dbReference type="NCBI Taxonomy" id="78921"/>
    <lineage>
        <taxon>Eukaryota</taxon>
        <taxon>Fungi</taxon>
        <taxon>Fungi incertae sedis</taxon>
        <taxon>Zoopagomycota</taxon>
        <taxon>Kickxellomycotina</taxon>
        <taxon>Dimargaritomycetes</taxon>
        <taxon>Dimargaritales</taxon>
        <taxon>Dimargaritaceae</taxon>
        <taxon>Tieghemiomyces</taxon>
    </lineage>
</organism>
<feature type="compositionally biased region" description="Basic and acidic residues" evidence="1">
    <location>
        <begin position="120"/>
        <end position="131"/>
    </location>
</feature>
<dbReference type="EMBL" id="JANBPT010000009">
    <property type="protein sequence ID" value="KAJ1930346.1"/>
    <property type="molecule type" value="Genomic_DNA"/>
</dbReference>
<evidence type="ECO:0000313" key="2">
    <source>
        <dbReference type="EMBL" id="KAJ1930346.1"/>
    </source>
</evidence>
<evidence type="ECO:0000313" key="3">
    <source>
        <dbReference type="Proteomes" id="UP001150569"/>
    </source>
</evidence>
<dbReference type="Pfam" id="PF10175">
    <property type="entry name" value="MPP6"/>
    <property type="match status" value="1"/>
</dbReference>
<sequence length="144" mass="15786">MSAPSSTKKSAAPAASLSSKLLAMRFMQREKEQSISQEIEQQEKKLQSEAQWRVAAAGDAKTTTTPQVTYESNYLLLTQGLGGKKRSLIKGTKAVEKPKAVIDADLPTRSGPKRYTTPGEKLDRLRKKPDSEPSSTGKAKRTKH</sequence>
<dbReference type="Proteomes" id="UP001150569">
    <property type="component" value="Unassembled WGS sequence"/>
</dbReference>
<comment type="caution">
    <text evidence="2">The sequence shown here is derived from an EMBL/GenBank/DDBJ whole genome shotgun (WGS) entry which is preliminary data.</text>
</comment>
<accession>A0A9W8E2W6</accession>
<protein>
    <submittedName>
        <fullName evidence="2">Uncharacterized protein</fullName>
    </submittedName>
</protein>
<reference evidence="2" key="1">
    <citation type="submission" date="2022-07" db="EMBL/GenBank/DDBJ databases">
        <title>Phylogenomic reconstructions and comparative analyses of Kickxellomycotina fungi.</title>
        <authorList>
            <person name="Reynolds N.K."/>
            <person name="Stajich J.E."/>
            <person name="Barry K."/>
            <person name="Grigoriev I.V."/>
            <person name="Crous P."/>
            <person name="Smith M.E."/>
        </authorList>
    </citation>
    <scope>NUCLEOTIDE SEQUENCE</scope>
    <source>
        <strain evidence="2">RSA 861</strain>
    </source>
</reference>
<keyword evidence="3" id="KW-1185">Reference proteome</keyword>
<feature type="region of interest" description="Disordered" evidence="1">
    <location>
        <begin position="97"/>
        <end position="144"/>
    </location>
</feature>
<dbReference type="AlphaFoldDB" id="A0A9W8E2W6"/>
<name>A0A9W8E2W6_9FUNG</name>